<dbReference type="Proteomes" id="UP000838160">
    <property type="component" value="Unassembled WGS sequence"/>
</dbReference>
<evidence type="ECO:0000313" key="2">
    <source>
        <dbReference type="EMBL" id="CAH0525968.1"/>
    </source>
</evidence>
<feature type="transmembrane region" description="Helical" evidence="1">
    <location>
        <begin position="97"/>
        <end position="119"/>
    </location>
</feature>
<organism evidence="2 3">
    <name type="scientific">Vibrio hippocampi</name>
    <dbReference type="NCBI Taxonomy" id="654686"/>
    <lineage>
        <taxon>Bacteria</taxon>
        <taxon>Pseudomonadati</taxon>
        <taxon>Pseudomonadota</taxon>
        <taxon>Gammaproteobacteria</taxon>
        <taxon>Vibrionales</taxon>
        <taxon>Vibrionaceae</taxon>
        <taxon>Vibrio</taxon>
    </lineage>
</organism>
<keyword evidence="3" id="KW-1185">Reference proteome</keyword>
<sequence>MEKQHKGIWVAYILSLFTPFTCLISGVIAIVYAGYRLDKGEDSEVVESHYYGLIRTFFLNLTFFVVLIVTVATSNGLLKGVSHYWYRANWIDQIANVIPYIGMLFATIAIVVWIVRMFLGMQKLKQNIPMTFGKGPQLLDKYSESQM</sequence>
<proteinExistence type="predicted"/>
<feature type="transmembrane region" description="Helical" evidence="1">
    <location>
        <begin position="56"/>
        <end position="77"/>
    </location>
</feature>
<keyword evidence="1" id="KW-1133">Transmembrane helix</keyword>
<protein>
    <submittedName>
        <fullName evidence="2">Uncharacterized protein</fullName>
    </submittedName>
</protein>
<evidence type="ECO:0000313" key="3">
    <source>
        <dbReference type="Proteomes" id="UP000838160"/>
    </source>
</evidence>
<evidence type="ECO:0000256" key="1">
    <source>
        <dbReference type="SAM" id="Phobius"/>
    </source>
</evidence>
<keyword evidence="1" id="KW-0812">Transmembrane</keyword>
<comment type="caution">
    <text evidence="2">The sequence shown here is derived from an EMBL/GenBank/DDBJ whole genome shotgun (WGS) entry which is preliminary data.</text>
</comment>
<feature type="transmembrane region" description="Helical" evidence="1">
    <location>
        <begin position="12"/>
        <end position="35"/>
    </location>
</feature>
<dbReference type="RefSeq" id="WP_237484407.1">
    <property type="nucleotide sequence ID" value="NZ_CAKLCM010000002.1"/>
</dbReference>
<accession>A0ABN8DFN7</accession>
<keyword evidence="1" id="KW-0472">Membrane</keyword>
<dbReference type="EMBL" id="CAKLCM010000002">
    <property type="protein sequence ID" value="CAH0525968.1"/>
    <property type="molecule type" value="Genomic_DNA"/>
</dbReference>
<name>A0ABN8DFN7_9VIBR</name>
<gene>
    <name evidence="2" type="ORF">VHP8226_01450</name>
</gene>
<reference evidence="2" key="1">
    <citation type="submission" date="2021-12" db="EMBL/GenBank/DDBJ databases">
        <authorList>
            <person name="Rodrigo-Torres L."/>
            <person name="Arahal R. D."/>
            <person name="Lucena T."/>
        </authorList>
    </citation>
    <scope>NUCLEOTIDE SEQUENCE</scope>
    <source>
        <strain evidence="2">CECT 8226</strain>
    </source>
</reference>